<accession>A0A2H4Q0A6</accession>
<proteinExistence type="predicted"/>
<gene>
    <name evidence="2" type="ORF">SAMN05444271_12522</name>
</gene>
<dbReference type="KEGG" id="hae:halTADL_1003"/>
<dbReference type="PROSITE" id="PS51257">
    <property type="entry name" value="PROKAR_LIPOPROTEIN"/>
    <property type="match status" value="1"/>
</dbReference>
<evidence type="ECO:0000313" key="3">
    <source>
        <dbReference type="Proteomes" id="UP000198888"/>
    </source>
</evidence>
<reference evidence="2 3" key="1">
    <citation type="submission" date="2016-10" db="EMBL/GenBank/DDBJ databases">
        <authorList>
            <person name="de Groot N.N."/>
        </authorList>
    </citation>
    <scope>NUCLEOTIDE SEQUENCE [LARGE SCALE GENOMIC DNA]</scope>
    <source>
        <strain evidence="2 3">DSM 22187</strain>
    </source>
</reference>
<keyword evidence="1" id="KW-0732">Signal</keyword>
<dbReference type="AlphaFoldDB" id="A0A1H6WDI8"/>
<name>A0A1H6WDI8_9EURY</name>
<dbReference type="STRING" id="1073996.SAMN05444271_12522"/>
<dbReference type="EMBL" id="FNYR01000025">
    <property type="protein sequence ID" value="SEJ15081.1"/>
    <property type="molecule type" value="Genomic_DNA"/>
</dbReference>
<dbReference type="RefSeq" id="WP_089673331.1">
    <property type="nucleotide sequence ID" value="NZ_CP024845.1"/>
</dbReference>
<dbReference type="Gene3D" id="2.60.40.1240">
    <property type="match status" value="1"/>
</dbReference>
<organism evidence="2 3">
    <name type="scientific">Halohasta litchfieldiae</name>
    <dbReference type="NCBI Taxonomy" id="1073996"/>
    <lineage>
        <taxon>Archaea</taxon>
        <taxon>Methanobacteriati</taxon>
        <taxon>Methanobacteriota</taxon>
        <taxon>Stenosarchaea group</taxon>
        <taxon>Halobacteria</taxon>
        <taxon>Halobacteriales</taxon>
        <taxon>Haloferacaceae</taxon>
        <taxon>Halohasta</taxon>
    </lineage>
</organism>
<evidence type="ECO:0008006" key="4">
    <source>
        <dbReference type="Google" id="ProtNLM"/>
    </source>
</evidence>
<sequence length="177" mass="19229">MKRRLYAGLVGMTMLSGCSAITGGDFSNDEVGQTYSTDDSIDLTLDQVETQQGGRVWFGEESPITGQSDRIQFVLLHLVATNTTESAIAMPSADDFSLMVGDSQHDPLQVKYAELIDGIESPLTDPVSGPLFPPGDEIGPDEELAGWFVFTIPTNASTVVLELRRNDDIELDWSVTL</sequence>
<accession>A0A1H6WDI8</accession>
<dbReference type="GeneID" id="35001817"/>
<protein>
    <recommendedName>
        <fullName evidence="4">DUF4352 domain-containing protein</fullName>
    </recommendedName>
</protein>
<keyword evidence="3" id="KW-1185">Reference proteome</keyword>
<dbReference type="Proteomes" id="UP000198888">
    <property type="component" value="Unassembled WGS sequence"/>
</dbReference>
<dbReference type="InterPro" id="IPR029050">
    <property type="entry name" value="Immunoprotect_excell_Ig-like"/>
</dbReference>
<evidence type="ECO:0000256" key="1">
    <source>
        <dbReference type="ARBA" id="ARBA00022729"/>
    </source>
</evidence>
<evidence type="ECO:0000313" key="2">
    <source>
        <dbReference type="EMBL" id="SEJ15081.1"/>
    </source>
</evidence>